<feature type="compositionally biased region" description="Basic residues" evidence="1">
    <location>
        <begin position="121"/>
        <end position="132"/>
    </location>
</feature>
<sequence>MCGVGEFRAYPVDAGSASSTGIAAPVDVAARTRGVALCNARSRPRVTGGGQPGARAPPGGHGAPGGAAAGDRRKRSAGGGALSAPRDAGIRSAESSAADIAAGPPGVHPHGRLRGLGGSRTARRATKVRAHVPHSLSDSDRKT</sequence>
<protein>
    <submittedName>
        <fullName evidence="2">Uncharacterized protein</fullName>
    </submittedName>
</protein>
<organism evidence="2 3">
    <name type="scientific">Yinghuangia aomiensis</name>
    <dbReference type="NCBI Taxonomy" id="676205"/>
    <lineage>
        <taxon>Bacteria</taxon>
        <taxon>Bacillati</taxon>
        <taxon>Actinomycetota</taxon>
        <taxon>Actinomycetes</taxon>
        <taxon>Kitasatosporales</taxon>
        <taxon>Streptomycetaceae</taxon>
        <taxon>Yinghuangia</taxon>
    </lineage>
</organism>
<feature type="region of interest" description="Disordered" evidence="1">
    <location>
        <begin position="39"/>
        <end position="143"/>
    </location>
</feature>
<feature type="compositionally biased region" description="Gly residues" evidence="1">
    <location>
        <begin position="59"/>
        <end position="68"/>
    </location>
</feature>
<comment type="caution">
    <text evidence="2">The sequence shown here is derived from an EMBL/GenBank/DDBJ whole genome shotgun (WGS) entry which is preliminary data.</text>
</comment>
<evidence type="ECO:0000256" key="1">
    <source>
        <dbReference type="SAM" id="MobiDB-lite"/>
    </source>
</evidence>
<proteinExistence type="predicted"/>
<reference evidence="3" key="1">
    <citation type="journal article" date="2019" name="Int. J. Syst. Evol. Microbiol.">
        <title>The Global Catalogue of Microorganisms (GCM) 10K type strain sequencing project: providing services to taxonomists for standard genome sequencing and annotation.</title>
        <authorList>
            <consortium name="The Broad Institute Genomics Platform"/>
            <consortium name="The Broad Institute Genome Sequencing Center for Infectious Disease"/>
            <person name="Wu L."/>
            <person name="Ma J."/>
        </authorList>
    </citation>
    <scope>NUCLEOTIDE SEQUENCE [LARGE SCALE GENOMIC DNA]</scope>
    <source>
        <strain evidence="3">JCM 17986</strain>
    </source>
</reference>
<evidence type="ECO:0000313" key="3">
    <source>
        <dbReference type="Proteomes" id="UP001500466"/>
    </source>
</evidence>
<name>A0ABP9HG21_9ACTN</name>
<keyword evidence="3" id="KW-1185">Reference proteome</keyword>
<accession>A0ABP9HG21</accession>
<evidence type="ECO:0000313" key="2">
    <source>
        <dbReference type="EMBL" id="GAA4970167.1"/>
    </source>
</evidence>
<dbReference type="Proteomes" id="UP001500466">
    <property type="component" value="Unassembled WGS sequence"/>
</dbReference>
<gene>
    <name evidence="2" type="ORF">GCM10023205_39570</name>
</gene>
<dbReference type="EMBL" id="BAABHS010000013">
    <property type="protein sequence ID" value="GAA4970167.1"/>
    <property type="molecule type" value="Genomic_DNA"/>
</dbReference>